<gene>
    <name evidence="5" type="ORF">METZ01_LOCUS494579</name>
</gene>
<dbReference type="EMBL" id="UINC01215834">
    <property type="protein sequence ID" value="SVE41725.1"/>
    <property type="molecule type" value="Genomic_DNA"/>
</dbReference>
<feature type="non-terminal residue" evidence="5">
    <location>
        <position position="236"/>
    </location>
</feature>
<proteinExistence type="predicted"/>
<dbReference type="PANTHER" id="PTHR42646">
    <property type="entry name" value="FLAP ENDONUCLEASE XNI"/>
    <property type="match status" value="1"/>
</dbReference>
<dbReference type="Pfam" id="PF02739">
    <property type="entry name" value="5_3_exonuc_N"/>
    <property type="match status" value="1"/>
</dbReference>
<keyword evidence="2" id="KW-0378">Hydrolase</keyword>
<dbReference type="CDD" id="cd09859">
    <property type="entry name" value="PIN_53EXO"/>
    <property type="match status" value="1"/>
</dbReference>
<dbReference type="InterPro" id="IPR020045">
    <property type="entry name" value="DNA_polI_H3TH"/>
</dbReference>
<dbReference type="CDD" id="cd09898">
    <property type="entry name" value="H3TH_53EXO"/>
    <property type="match status" value="1"/>
</dbReference>
<dbReference type="SMART" id="SM00279">
    <property type="entry name" value="HhH2"/>
    <property type="match status" value="1"/>
</dbReference>
<dbReference type="GO" id="GO:0017108">
    <property type="term" value="F:5'-flap endonuclease activity"/>
    <property type="evidence" value="ECO:0007669"/>
    <property type="project" value="InterPro"/>
</dbReference>
<dbReference type="AlphaFoldDB" id="A0A383DBU6"/>
<dbReference type="GO" id="GO:0003677">
    <property type="term" value="F:DNA binding"/>
    <property type="evidence" value="ECO:0007669"/>
    <property type="project" value="UniProtKB-KW"/>
</dbReference>
<keyword evidence="1" id="KW-0540">Nuclease</keyword>
<reference evidence="5" key="1">
    <citation type="submission" date="2018-05" db="EMBL/GenBank/DDBJ databases">
        <authorList>
            <person name="Lanie J.A."/>
            <person name="Ng W.-L."/>
            <person name="Kazmierczak K.M."/>
            <person name="Andrzejewski T.M."/>
            <person name="Davidsen T.M."/>
            <person name="Wayne K.J."/>
            <person name="Tettelin H."/>
            <person name="Glass J.I."/>
            <person name="Rusch D."/>
            <person name="Podicherti R."/>
            <person name="Tsui H.-C.T."/>
            <person name="Winkler M.E."/>
        </authorList>
    </citation>
    <scope>NUCLEOTIDE SEQUENCE</scope>
</reference>
<dbReference type="SMART" id="SM00475">
    <property type="entry name" value="53EXOc"/>
    <property type="match status" value="1"/>
</dbReference>
<evidence type="ECO:0000256" key="2">
    <source>
        <dbReference type="ARBA" id="ARBA00022801"/>
    </source>
</evidence>
<evidence type="ECO:0000256" key="3">
    <source>
        <dbReference type="ARBA" id="ARBA00023125"/>
    </source>
</evidence>
<feature type="non-terminal residue" evidence="5">
    <location>
        <position position="1"/>
    </location>
</feature>
<evidence type="ECO:0000313" key="5">
    <source>
        <dbReference type="EMBL" id="SVE41725.1"/>
    </source>
</evidence>
<name>A0A383DBU6_9ZZZZ</name>
<dbReference type="InterPro" id="IPR029060">
    <property type="entry name" value="PIN-like_dom_sf"/>
</dbReference>
<dbReference type="InterPro" id="IPR002421">
    <property type="entry name" value="5-3_exonuclease"/>
</dbReference>
<dbReference type="GO" id="GO:0033567">
    <property type="term" value="P:DNA replication, Okazaki fragment processing"/>
    <property type="evidence" value="ECO:0007669"/>
    <property type="project" value="InterPro"/>
</dbReference>
<protein>
    <recommendedName>
        <fullName evidence="4">5'-3' exonuclease domain-containing protein</fullName>
    </recommendedName>
</protein>
<evidence type="ECO:0000259" key="4">
    <source>
        <dbReference type="SMART" id="SM00475"/>
    </source>
</evidence>
<dbReference type="Pfam" id="PF01367">
    <property type="entry name" value="5_3_exonuc"/>
    <property type="match status" value="1"/>
</dbReference>
<dbReference type="InterPro" id="IPR020046">
    <property type="entry name" value="5-3_exonucl_a-hlix_arch_N"/>
</dbReference>
<dbReference type="FunFam" id="1.10.150.20:FF:000003">
    <property type="entry name" value="DNA polymerase I"/>
    <property type="match status" value="1"/>
</dbReference>
<dbReference type="Gene3D" id="1.10.150.20">
    <property type="entry name" value="5' to 3' exonuclease, C-terminal subdomain"/>
    <property type="match status" value="1"/>
</dbReference>
<dbReference type="SUPFAM" id="SSF47807">
    <property type="entry name" value="5' to 3' exonuclease, C-terminal subdomain"/>
    <property type="match status" value="1"/>
</dbReference>
<dbReference type="InterPro" id="IPR008918">
    <property type="entry name" value="HhH2"/>
</dbReference>
<dbReference type="PANTHER" id="PTHR42646:SF2">
    <property type="entry name" value="5'-3' EXONUCLEASE FAMILY PROTEIN"/>
    <property type="match status" value="1"/>
</dbReference>
<accession>A0A383DBU6</accession>
<sequence length="236" mass="26156">NSKGQATGAIKGVISMIRKLQAEFYESQLIVIFDAKGKTFRNDIYTDYKANRPPMPEELRSQIEPIHRIVECLGIPLLCVEGVEADDVIGTLARQLDDAGKRTLISTGDKDMAQLVNDQIVLINTMNGQYMDVDGVKEKFGVNPDQIIDYLALMGDTSDNIPGVPKCGPKTAVKWLTEFDSLTGVMANADQVKGKVGENLRASLEFLPMSYDLATIRQHLELPKKIDELEQADRDL</sequence>
<keyword evidence="3" id="KW-0238">DNA-binding</keyword>
<dbReference type="Gene3D" id="3.40.50.1010">
    <property type="entry name" value="5'-nuclease"/>
    <property type="match status" value="1"/>
</dbReference>
<dbReference type="GO" id="GO:0008409">
    <property type="term" value="F:5'-3' exonuclease activity"/>
    <property type="evidence" value="ECO:0007669"/>
    <property type="project" value="InterPro"/>
</dbReference>
<organism evidence="5">
    <name type="scientific">marine metagenome</name>
    <dbReference type="NCBI Taxonomy" id="408172"/>
    <lineage>
        <taxon>unclassified sequences</taxon>
        <taxon>metagenomes</taxon>
        <taxon>ecological metagenomes</taxon>
    </lineage>
</organism>
<feature type="domain" description="5'-3' exonuclease" evidence="4">
    <location>
        <begin position="1"/>
        <end position="232"/>
    </location>
</feature>
<dbReference type="SUPFAM" id="SSF88723">
    <property type="entry name" value="PIN domain-like"/>
    <property type="match status" value="1"/>
</dbReference>
<dbReference type="InterPro" id="IPR038969">
    <property type="entry name" value="FEN"/>
</dbReference>
<evidence type="ECO:0000256" key="1">
    <source>
        <dbReference type="ARBA" id="ARBA00022722"/>
    </source>
</evidence>
<dbReference type="InterPro" id="IPR036279">
    <property type="entry name" value="5-3_exonuclease_C_sf"/>
</dbReference>